<feature type="region of interest" description="Disordered" evidence="4">
    <location>
        <begin position="142"/>
        <end position="195"/>
    </location>
</feature>
<dbReference type="Proteomes" id="UP000007797">
    <property type="component" value="Unassembled WGS sequence"/>
</dbReference>
<reference evidence="6" key="1">
    <citation type="journal article" date="2011" name="Genome Res.">
        <title>Phylogeny-wide analysis of social amoeba genomes highlights ancient origins for complex intercellular communication.</title>
        <authorList>
            <person name="Heidel A.J."/>
            <person name="Lawal H.M."/>
            <person name="Felder M."/>
            <person name="Schilde C."/>
            <person name="Helps N.R."/>
            <person name="Tunggal B."/>
            <person name="Rivero F."/>
            <person name="John U."/>
            <person name="Schleicher M."/>
            <person name="Eichinger L."/>
            <person name="Platzer M."/>
            <person name="Noegel A.A."/>
            <person name="Schaap P."/>
            <person name="Gloeckner G."/>
        </authorList>
    </citation>
    <scope>NUCLEOTIDE SEQUENCE [LARGE SCALE GENOMIC DNA]</scope>
    <source>
        <strain evidence="6">SH3</strain>
    </source>
</reference>
<dbReference type="PROSITE" id="PS50297">
    <property type="entry name" value="ANK_REP_REGION"/>
    <property type="match status" value="2"/>
</dbReference>
<organism evidence="5 6">
    <name type="scientific">Cavenderia fasciculata</name>
    <name type="common">Slime mold</name>
    <name type="synonym">Dictyostelium fasciculatum</name>
    <dbReference type="NCBI Taxonomy" id="261658"/>
    <lineage>
        <taxon>Eukaryota</taxon>
        <taxon>Amoebozoa</taxon>
        <taxon>Evosea</taxon>
        <taxon>Eumycetozoa</taxon>
        <taxon>Dictyostelia</taxon>
        <taxon>Acytosteliales</taxon>
        <taxon>Cavenderiaceae</taxon>
        <taxon>Cavenderia</taxon>
    </lineage>
</organism>
<feature type="repeat" description="ANK" evidence="3">
    <location>
        <begin position="45"/>
        <end position="77"/>
    </location>
</feature>
<dbReference type="SUPFAM" id="SSF48403">
    <property type="entry name" value="Ankyrin repeat"/>
    <property type="match status" value="1"/>
</dbReference>
<dbReference type="InterPro" id="IPR002110">
    <property type="entry name" value="Ankyrin_rpt"/>
</dbReference>
<evidence type="ECO:0000256" key="4">
    <source>
        <dbReference type="SAM" id="MobiDB-lite"/>
    </source>
</evidence>
<dbReference type="InterPro" id="IPR036770">
    <property type="entry name" value="Ankyrin_rpt-contain_sf"/>
</dbReference>
<dbReference type="PANTHER" id="PTHR24171:SF8">
    <property type="entry name" value="BRCA1-ASSOCIATED RING DOMAIN PROTEIN 1"/>
    <property type="match status" value="1"/>
</dbReference>
<dbReference type="PANTHER" id="PTHR24171">
    <property type="entry name" value="ANKYRIN REPEAT DOMAIN-CONTAINING PROTEIN 39-RELATED"/>
    <property type="match status" value="1"/>
</dbReference>
<evidence type="ECO:0000256" key="3">
    <source>
        <dbReference type="PROSITE-ProRule" id="PRU00023"/>
    </source>
</evidence>
<keyword evidence="2 3" id="KW-0040">ANK repeat</keyword>
<dbReference type="EMBL" id="GL883006">
    <property type="protein sequence ID" value="EGG24722.1"/>
    <property type="molecule type" value="Genomic_DNA"/>
</dbReference>
<dbReference type="GeneID" id="14876880"/>
<keyword evidence="1" id="KW-0677">Repeat</keyword>
<proteinExistence type="predicted"/>
<sequence length="195" mass="21395">MTEEDYFEDEIIFAAAKKNHISMLQEFHEQRVKKNAFNASLTDALGNTPLHYSATFGHYDISKYLLELGANPNIQNKAGETALHKAVWYNQIEIATLLIEKGADPNITNNAKQKVIGLTKSTDMHALLNQAVLAHAFSKSDYADEDEDDNDEEAAGSGSGSDQGGVKKPKPAAPPRKSNNSNFHSDMIANDSDDE</sequence>
<evidence type="ECO:0008006" key="7">
    <source>
        <dbReference type="Google" id="ProtNLM"/>
    </source>
</evidence>
<evidence type="ECO:0000313" key="5">
    <source>
        <dbReference type="EMBL" id="EGG24722.1"/>
    </source>
</evidence>
<dbReference type="Gene3D" id="1.25.40.20">
    <property type="entry name" value="Ankyrin repeat-containing domain"/>
    <property type="match status" value="1"/>
</dbReference>
<dbReference type="PRINTS" id="PR01415">
    <property type="entry name" value="ANKYRIN"/>
</dbReference>
<gene>
    <name evidence="5" type="ORF">DFA_02966</name>
</gene>
<dbReference type="PROSITE" id="PS50088">
    <property type="entry name" value="ANK_REPEAT"/>
    <property type="match status" value="2"/>
</dbReference>
<evidence type="ECO:0000256" key="1">
    <source>
        <dbReference type="ARBA" id="ARBA00022737"/>
    </source>
</evidence>
<dbReference type="OMA" id="DINHTDD"/>
<name>F4PG88_CACFS</name>
<feature type="compositionally biased region" description="Acidic residues" evidence="4">
    <location>
        <begin position="143"/>
        <end position="154"/>
    </location>
</feature>
<dbReference type="STRING" id="1054147.F4PG88"/>
<dbReference type="RefSeq" id="XP_004362573.1">
    <property type="nucleotide sequence ID" value="XM_004362516.1"/>
</dbReference>
<evidence type="ECO:0000256" key="2">
    <source>
        <dbReference type="ARBA" id="ARBA00023043"/>
    </source>
</evidence>
<keyword evidence="6" id="KW-1185">Reference proteome</keyword>
<dbReference type="AlphaFoldDB" id="F4PG88"/>
<dbReference type="OrthoDB" id="15385at2759"/>
<dbReference type="GO" id="GO:0085020">
    <property type="term" value="P:protein K6-linked ubiquitination"/>
    <property type="evidence" value="ECO:0007669"/>
    <property type="project" value="TreeGrafter"/>
</dbReference>
<dbReference type="SMART" id="SM00248">
    <property type="entry name" value="ANK"/>
    <property type="match status" value="3"/>
</dbReference>
<dbReference type="Pfam" id="PF12796">
    <property type="entry name" value="Ank_2"/>
    <property type="match status" value="1"/>
</dbReference>
<feature type="repeat" description="ANK" evidence="3">
    <location>
        <begin position="78"/>
        <end position="110"/>
    </location>
</feature>
<accession>F4PG88</accession>
<dbReference type="KEGG" id="dfa:DFA_02966"/>
<dbReference type="GO" id="GO:0004842">
    <property type="term" value="F:ubiquitin-protein transferase activity"/>
    <property type="evidence" value="ECO:0007669"/>
    <property type="project" value="TreeGrafter"/>
</dbReference>
<evidence type="ECO:0000313" key="6">
    <source>
        <dbReference type="Proteomes" id="UP000007797"/>
    </source>
</evidence>
<protein>
    <recommendedName>
        <fullName evidence="7">Ankyrin repeat-containing protein</fullName>
    </recommendedName>
</protein>